<evidence type="ECO:0000313" key="17">
    <source>
        <dbReference type="Proteomes" id="UP000298782"/>
    </source>
</evidence>
<dbReference type="Gene3D" id="1.10.340.30">
    <property type="entry name" value="Hypothetical protein, domain 2"/>
    <property type="match status" value="1"/>
</dbReference>
<dbReference type="PANTHER" id="PTHR42944">
    <property type="entry name" value="ADENINE DNA GLYCOSYLASE"/>
    <property type="match status" value="1"/>
</dbReference>
<keyword evidence="10" id="KW-0378">Hydrolase</keyword>
<dbReference type="GO" id="GO:0000701">
    <property type="term" value="F:purine-specific mismatch base pair DNA N-glycosylase activity"/>
    <property type="evidence" value="ECO:0007669"/>
    <property type="project" value="UniProtKB-EC"/>
</dbReference>
<dbReference type="InterPro" id="IPR005760">
    <property type="entry name" value="A/G_AdeGlyc_MutY"/>
</dbReference>
<dbReference type="OrthoDB" id="9802365at2"/>
<dbReference type="InterPro" id="IPR044298">
    <property type="entry name" value="MIG/MutY"/>
</dbReference>
<dbReference type="GO" id="GO:0051539">
    <property type="term" value="F:4 iron, 4 sulfur cluster binding"/>
    <property type="evidence" value="ECO:0007669"/>
    <property type="project" value="UniProtKB-KW"/>
</dbReference>
<dbReference type="Pfam" id="PF14815">
    <property type="entry name" value="NUDIX_4"/>
    <property type="match status" value="1"/>
</dbReference>
<dbReference type="SMART" id="SM00478">
    <property type="entry name" value="ENDO3c"/>
    <property type="match status" value="1"/>
</dbReference>
<evidence type="ECO:0000256" key="11">
    <source>
        <dbReference type="ARBA" id="ARBA00023004"/>
    </source>
</evidence>
<evidence type="ECO:0000256" key="7">
    <source>
        <dbReference type="ARBA" id="ARBA00022485"/>
    </source>
</evidence>
<dbReference type="GO" id="GO:0032357">
    <property type="term" value="F:oxidized purine DNA binding"/>
    <property type="evidence" value="ECO:0007669"/>
    <property type="project" value="TreeGrafter"/>
</dbReference>
<keyword evidence="12" id="KW-0411">Iron-sulfur</keyword>
<evidence type="ECO:0000256" key="9">
    <source>
        <dbReference type="ARBA" id="ARBA00022763"/>
    </source>
</evidence>
<gene>
    <name evidence="16" type="primary">mutY</name>
    <name evidence="16" type="ORF">D9V80_02225</name>
</gene>
<organism evidence="16 17">
    <name type="scientific">Buchnera aphidicola</name>
    <name type="common">Thelaxes californica</name>
    <dbReference type="NCBI Taxonomy" id="1315998"/>
    <lineage>
        <taxon>Bacteria</taxon>
        <taxon>Pseudomonadati</taxon>
        <taxon>Pseudomonadota</taxon>
        <taxon>Gammaproteobacteria</taxon>
        <taxon>Enterobacterales</taxon>
        <taxon>Erwiniaceae</taxon>
        <taxon>Buchnera</taxon>
    </lineage>
</organism>
<keyword evidence="14" id="KW-0326">Glycosidase</keyword>
<dbReference type="Gene3D" id="3.90.79.10">
    <property type="entry name" value="Nucleoside Triphosphate Pyrophosphohydrolase"/>
    <property type="match status" value="1"/>
</dbReference>
<keyword evidence="8" id="KW-0479">Metal-binding</keyword>
<reference evidence="16 17" key="1">
    <citation type="submission" date="2018-12" db="EMBL/GenBank/DDBJ databases">
        <authorList>
            <person name="Chong R.A."/>
        </authorList>
    </citation>
    <scope>NUCLEOTIDE SEQUENCE [LARGE SCALE GENOMIC DNA]</scope>
    <source>
        <strain evidence="16 17">Tca</strain>
    </source>
</reference>
<evidence type="ECO:0000256" key="13">
    <source>
        <dbReference type="ARBA" id="ARBA00023204"/>
    </source>
</evidence>
<dbReference type="InterPro" id="IPR029119">
    <property type="entry name" value="MutY_C"/>
</dbReference>
<sequence>MIKTPITQLIINWFHFYGRKYLPWKKNQNIYYIWISEIMLQQTQVNTVIPFYKKFITRFPSMKSLYQASLDEILHYWSGLGYYTRAKNIYRTIQIIFKNKKGIFPENFFEIIQLPGIGKTTAGAILSFSRNFSFSILDSNVKRILVRYYYLINANSSKKFETILWNIINIITPFHNTKQFNQSIMDIASLICTPKYPKCIICPLNLYCLQYKKNHQKDVYLLLKKKKKKNILKKYFCVILIFKNYIFLEKRNQTKIWNNLFCFPFFKKKTLVYNWIKSKNIKKKRSEKLNKIKYKYTNFNIEIFPFIIHMKSIFEPENNAIWFNCNSKQEIGLPQLVLKIIKKIRKINE</sequence>
<evidence type="ECO:0000256" key="2">
    <source>
        <dbReference type="ARBA" id="ARBA00001966"/>
    </source>
</evidence>
<dbReference type="InterPro" id="IPR015797">
    <property type="entry name" value="NUDIX_hydrolase-like_dom_sf"/>
</dbReference>
<dbReference type="Pfam" id="PF00633">
    <property type="entry name" value="HHH"/>
    <property type="match status" value="1"/>
</dbReference>
<keyword evidence="9" id="KW-0227">DNA damage</keyword>
<feature type="domain" description="HhH-GPD" evidence="15">
    <location>
        <begin position="39"/>
        <end position="190"/>
    </location>
</feature>
<evidence type="ECO:0000313" key="16">
    <source>
        <dbReference type="EMBL" id="QCI27004.1"/>
    </source>
</evidence>
<dbReference type="InterPro" id="IPR000445">
    <property type="entry name" value="HhH_motif"/>
</dbReference>
<dbReference type="InterPro" id="IPR023170">
    <property type="entry name" value="HhH_base_excis_C"/>
</dbReference>
<comment type="cofactor">
    <cofactor evidence="2">
        <name>[4Fe-4S] cluster</name>
        <dbReference type="ChEBI" id="CHEBI:49883"/>
    </cofactor>
</comment>
<dbReference type="GO" id="GO:0006284">
    <property type="term" value="P:base-excision repair"/>
    <property type="evidence" value="ECO:0007669"/>
    <property type="project" value="InterPro"/>
</dbReference>
<evidence type="ECO:0000256" key="3">
    <source>
        <dbReference type="ARBA" id="ARBA00002933"/>
    </source>
</evidence>
<dbReference type="GO" id="GO:0046872">
    <property type="term" value="F:metal ion binding"/>
    <property type="evidence" value="ECO:0007669"/>
    <property type="project" value="UniProtKB-KW"/>
</dbReference>
<keyword evidence="7" id="KW-0004">4Fe-4S</keyword>
<name>A0A4D6YM06_9GAMM</name>
<evidence type="ECO:0000259" key="15">
    <source>
        <dbReference type="SMART" id="SM00478"/>
    </source>
</evidence>
<reference evidence="16 17" key="2">
    <citation type="submission" date="2019-05" db="EMBL/GenBank/DDBJ databases">
        <title>Genome evolution of the obligate endosymbiont Buchnera aphidicola.</title>
        <authorList>
            <person name="Moran N.A."/>
        </authorList>
    </citation>
    <scope>NUCLEOTIDE SEQUENCE [LARGE SCALE GENOMIC DNA]</scope>
    <source>
        <strain evidence="16 17">Tca</strain>
    </source>
</reference>
<dbReference type="Pfam" id="PF00730">
    <property type="entry name" value="HhH-GPD"/>
    <property type="match status" value="1"/>
</dbReference>
<evidence type="ECO:0000256" key="5">
    <source>
        <dbReference type="ARBA" id="ARBA00012045"/>
    </source>
</evidence>
<dbReference type="Proteomes" id="UP000298782">
    <property type="component" value="Chromosome"/>
</dbReference>
<dbReference type="AlphaFoldDB" id="A0A4D6YM06"/>
<dbReference type="Gene3D" id="1.10.1670.10">
    <property type="entry name" value="Helix-hairpin-Helix base-excision DNA repair enzymes (C-terminal)"/>
    <property type="match status" value="1"/>
</dbReference>
<evidence type="ECO:0000256" key="6">
    <source>
        <dbReference type="ARBA" id="ARBA00022023"/>
    </source>
</evidence>
<accession>A0A4D6YM06</accession>
<comment type="catalytic activity">
    <reaction evidence="1">
        <text>Hydrolyzes free adenine bases from 7,8-dihydro-8-oxoguanine:adenine mismatched double-stranded DNA, leaving an apurinic site.</text>
        <dbReference type="EC" id="3.2.2.31"/>
    </reaction>
</comment>
<dbReference type="InterPro" id="IPR011257">
    <property type="entry name" value="DNA_glycosylase"/>
</dbReference>
<keyword evidence="11" id="KW-0408">Iron</keyword>
<evidence type="ECO:0000256" key="1">
    <source>
        <dbReference type="ARBA" id="ARBA00000843"/>
    </source>
</evidence>
<evidence type="ECO:0000256" key="14">
    <source>
        <dbReference type="ARBA" id="ARBA00023295"/>
    </source>
</evidence>
<dbReference type="GO" id="GO:0034039">
    <property type="term" value="F:8-oxo-7,8-dihydroguanine DNA N-glycosylase activity"/>
    <property type="evidence" value="ECO:0007669"/>
    <property type="project" value="TreeGrafter"/>
</dbReference>
<evidence type="ECO:0000256" key="8">
    <source>
        <dbReference type="ARBA" id="ARBA00022723"/>
    </source>
</evidence>
<evidence type="ECO:0000256" key="12">
    <source>
        <dbReference type="ARBA" id="ARBA00023014"/>
    </source>
</evidence>
<dbReference type="SUPFAM" id="SSF48150">
    <property type="entry name" value="DNA-glycosylase"/>
    <property type="match status" value="1"/>
</dbReference>
<evidence type="ECO:0000256" key="10">
    <source>
        <dbReference type="ARBA" id="ARBA00022801"/>
    </source>
</evidence>
<protein>
    <recommendedName>
        <fullName evidence="6">Adenine DNA glycosylase</fullName>
        <ecNumber evidence="5">3.2.2.31</ecNumber>
    </recommendedName>
</protein>
<keyword evidence="13" id="KW-0234">DNA repair</keyword>
<comment type="function">
    <text evidence="3">Adenine glycosylase active on G-A mispairs. MutY also corrects error-prone DNA synthesis past GO lesions which are due to the oxidatively damaged form of guanine: 7,8-dihydro-8-oxoguanine (8-oxo-dGTP).</text>
</comment>
<comment type="similarity">
    <text evidence="4">Belongs to the Nth/MutY family.</text>
</comment>
<dbReference type="SUPFAM" id="SSF55811">
    <property type="entry name" value="Nudix"/>
    <property type="match status" value="1"/>
</dbReference>
<evidence type="ECO:0000256" key="4">
    <source>
        <dbReference type="ARBA" id="ARBA00008343"/>
    </source>
</evidence>
<dbReference type="EC" id="3.2.2.31" evidence="5"/>
<dbReference type="CDD" id="cd00056">
    <property type="entry name" value="ENDO3c"/>
    <property type="match status" value="1"/>
</dbReference>
<proteinExistence type="inferred from homology"/>
<dbReference type="GO" id="GO:0006298">
    <property type="term" value="P:mismatch repair"/>
    <property type="evidence" value="ECO:0007669"/>
    <property type="project" value="TreeGrafter"/>
</dbReference>
<dbReference type="EMBL" id="CP034852">
    <property type="protein sequence ID" value="QCI27004.1"/>
    <property type="molecule type" value="Genomic_DNA"/>
</dbReference>
<dbReference type="GO" id="GO:0035485">
    <property type="term" value="F:adenine/guanine mispair binding"/>
    <property type="evidence" value="ECO:0007669"/>
    <property type="project" value="TreeGrafter"/>
</dbReference>
<keyword evidence="17" id="KW-1185">Reference proteome</keyword>
<dbReference type="InterPro" id="IPR003265">
    <property type="entry name" value="HhH-GPD_domain"/>
</dbReference>
<dbReference type="PANTHER" id="PTHR42944:SF1">
    <property type="entry name" value="ADENINE DNA GLYCOSYLASE"/>
    <property type="match status" value="1"/>
</dbReference>
<dbReference type="NCBIfam" id="TIGR01084">
    <property type="entry name" value="mutY"/>
    <property type="match status" value="1"/>
</dbReference>